<reference evidence="3 4" key="1">
    <citation type="submission" date="2020-08" db="EMBL/GenBank/DDBJ databases">
        <title>Genomic Encyclopedia of Type Strains, Phase IV (KMG-IV): sequencing the most valuable type-strain genomes for metagenomic binning, comparative biology and taxonomic classification.</title>
        <authorList>
            <person name="Goeker M."/>
        </authorList>
    </citation>
    <scope>NUCLEOTIDE SEQUENCE [LARGE SCALE GENOMIC DNA]</scope>
    <source>
        <strain evidence="3 4">DSM 45615</strain>
    </source>
</reference>
<keyword evidence="4" id="KW-1185">Reference proteome</keyword>
<keyword evidence="2" id="KW-0812">Transmembrane</keyword>
<accession>A0A840PCR8</accession>
<keyword evidence="2" id="KW-1133">Transmembrane helix</keyword>
<sequence>MMRSRSAGQDGVRAEGEGDLAAEEARGPALEAVTCHEDLVKLLAEQFARADASLRELQARADRAGGPRLPRATCADMLAGRRFPKKAVMVAFLRACRVPEQQLPAWERAWERVRIARMPAMAGLYRTTTARSNGTTEPTAPQPGPPVEPTAPPPGSTAGPTAPQPRSAIQPTAAVGPTVPHTLPAIGPIAPAVERTEPAVGQVSPEVERTTRAVEQAAPVLSPVPPAIEQAVRATERVAPVVEQAPPAVERVERGVGQAAPAAEQAAPSVKRAVPVVEPVVEQTAPAVERAVPGVERGGRGFGRWRGRRVALLVGLPAVAVVVAVGAWHALQPRTVTDDGRAFGRGGSSRFTVKVDPANTGVRLIRRLDANVPLQRASISVNGVPAGEWKPLLGGTYGWLDQSVDIPPALTTGRSSLTVVNTFVSSVWDFNEFRYVVKQKINGVWSTADVVDIGPDHTGSEAEHDYRITGQTFRGHRTFDYPPSGESAE</sequence>
<dbReference type="EMBL" id="JACHGN010000015">
    <property type="protein sequence ID" value="MBB5136779.1"/>
    <property type="molecule type" value="Genomic_DNA"/>
</dbReference>
<feature type="compositionally biased region" description="Low complexity" evidence="1">
    <location>
        <begin position="156"/>
        <end position="165"/>
    </location>
</feature>
<name>A0A840PCR8_9ACTN</name>
<feature type="compositionally biased region" description="Pro residues" evidence="1">
    <location>
        <begin position="140"/>
        <end position="155"/>
    </location>
</feature>
<dbReference type="RefSeq" id="WP_185053645.1">
    <property type="nucleotide sequence ID" value="NZ_BAABIX010000008.1"/>
</dbReference>
<organism evidence="3 4">
    <name type="scientific">Thermocatellispora tengchongensis</name>
    <dbReference type="NCBI Taxonomy" id="1073253"/>
    <lineage>
        <taxon>Bacteria</taxon>
        <taxon>Bacillati</taxon>
        <taxon>Actinomycetota</taxon>
        <taxon>Actinomycetes</taxon>
        <taxon>Streptosporangiales</taxon>
        <taxon>Streptosporangiaceae</taxon>
        <taxon>Thermocatellispora</taxon>
    </lineage>
</organism>
<dbReference type="AlphaFoldDB" id="A0A840PCR8"/>
<protein>
    <submittedName>
        <fullName evidence="3">Uncharacterized protein</fullName>
    </submittedName>
</protein>
<evidence type="ECO:0000313" key="3">
    <source>
        <dbReference type="EMBL" id="MBB5136779.1"/>
    </source>
</evidence>
<feature type="region of interest" description="Disordered" evidence="1">
    <location>
        <begin position="1"/>
        <end position="23"/>
    </location>
</feature>
<feature type="region of interest" description="Disordered" evidence="1">
    <location>
        <begin position="127"/>
        <end position="186"/>
    </location>
</feature>
<feature type="transmembrane region" description="Helical" evidence="2">
    <location>
        <begin position="310"/>
        <end position="331"/>
    </location>
</feature>
<dbReference type="Proteomes" id="UP000578449">
    <property type="component" value="Unassembled WGS sequence"/>
</dbReference>
<evidence type="ECO:0000256" key="1">
    <source>
        <dbReference type="SAM" id="MobiDB-lite"/>
    </source>
</evidence>
<proteinExistence type="predicted"/>
<keyword evidence="2" id="KW-0472">Membrane</keyword>
<gene>
    <name evidence="3" type="ORF">HNP84_006530</name>
</gene>
<comment type="caution">
    <text evidence="3">The sequence shown here is derived from an EMBL/GenBank/DDBJ whole genome shotgun (WGS) entry which is preliminary data.</text>
</comment>
<evidence type="ECO:0000313" key="4">
    <source>
        <dbReference type="Proteomes" id="UP000578449"/>
    </source>
</evidence>
<evidence type="ECO:0000256" key="2">
    <source>
        <dbReference type="SAM" id="Phobius"/>
    </source>
</evidence>